<organism evidence="2 3">
    <name type="scientific">Bifidobacterium phasiani</name>
    <dbReference type="NCBI Taxonomy" id="2834431"/>
    <lineage>
        <taxon>Bacteria</taxon>
        <taxon>Bacillati</taxon>
        <taxon>Actinomycetota</taxon>
        <taxon>Actinomycetes</taxon>
        <taxon>Bifidobacteriales</taxon>
        <taxon>Bifidobacteriaceae</taxon>
        <taxon>Bifidobacterium</taxon>
    </lineage>
</organism>
<reference evidence="2 3" key="1">
    <citation type="submission" date="2021-05" db="EMBL/GenBank/DDBJ databases">
        <title>Phylogenetic classification of ten novel species belonging to the genus Bifidobacterium comprising B. colchicus sp. nov., B. abeli sp. nov., B. bicoloris sp. nov., B. guerezis sp. nov., B. rosaliae sp. nov., B. santillanensis sp. nov., B. argentati sp. nov., B. amazzoni sp. nov., B. pluviali sp. nov., and B. pinnaculum sp. nov.</title>
        <authorList>
            <person name="Lugli G.A."/>
            <person name="Ruiz Garcia L."/>
            <person name="Margolles A."/>
            <person name="Ventura M."/>
        </authorList>
    </citation>
    <scope>NUCLEOTIDE SEQUENCE [LARGE SCALE GENOMIC DNA]</scope>
    <source>
        <strain evidence="2 3">6T3</strain>
    </source>
</reference>
<protein>
    <recommendedName>
        <fullName evidence="4">Lycopene cyclase domain-containing protein</fullName>
    </recommendedName>
</protein>
<gene>
    <name evidence="2" type="ORF">KIH73_02345</name>
</gene>
<comment type="caution">
    <text evidence="2">The sequence shown here is derived from an EMBL/GenBank/DDBJ whole genome shotgun (WGS) entry which is preliminary data.</text>
</comment>
<accession>A0ABS6W6X4</accession>
<keyword evidence="3" id="KW-1185">Reference proteome</keyword>
<feature type="transmembrane region" description="Helical" evidence="1">
    <location>
        <begin position="69"/>
        <end position="85"/>
    </location>
</feature>
<evidence type="ECO:0000313" key="3">
    <source>
        <dbReference type="Proteomes" id="UP000812844"/>
    </source>
</evidence>
<feature type="transmembrane region" description="Helical" evidence="1">
    <location>
        <begin position="91"/>
        <end position="110"/>
    </location>
</feature>
<dbReference type="EMBL" id="JAHBBD010000003">
    <property type="protein sequence ID" value="MBW3082230.1"/>
    <property type="molecule type" value="Genomic_DNA"/>
</dbReference>
<dbReference type="Proteomes" id="UP000812844">
    <property type="component" value="Unassembled WGS sequence"/>
</dbReference>
<name>A0ABS6W6X4_9BIFI</name>
<feature type="transmembrane region" description="Helical" evidence="1">
    <location>
        <begin position="5"/>
        <end position="24"/>
    </location>
</feature>
<dbReference type="RefSeq" id="WP_219080142.1">
    <property type="nucleotide sequence ID" value="NZ_JAHBBD010000003.1"/>
</dbReference>
<sequence length="199" mass="22121">MGRQAWRYVMLAAAGGAVGVGMQLLPHLPGQWGQNVMSYMSTDLGSWAVITVVIATYAPGMLHAGGRCFAFMMAMVAGYYLLYPVSAAWNLRWFALAVLMFPIGMVVFLYRDRLWVFVALEVAMAVFLACDVFVLAGKVAGGEMIVYNELGESIIVRETAFSLGNYVLLPLAVIWCMWFMWRRRRDRVRAPAAGRSDGE</sequence>
<feature type="transmembrane region" description="Helical" evidence="1">
    <location>
        <begin position="44"/>
        <end position="62"/>
    </location>
</feature>
<feature type="transmembrane region" description="Helical" evidence="1">
    <location>
        <begin position="160"/>
        <end position="181"/>
    </location>
</feature>
<evidence type="ECO:0000313" key="2">
    <source>
        <dbReference type="EMBL" id="MBW3082230.1"/>
    </source>
</evidence>
<keyword evidence="1" id="KW-1133">Transmembrane helix</keyword>
<keyword evidence="1" id="KW-0812">Transmembrane</keyword>
<evidence type="ECO:0008006" key="4">
    <source>
        <dbReference type="Google" id="ProtNLM"/>
    </source>
</evidence>
<keyword evidence="1" id="KW-0472">Membrane</keyword>
<proteinExistence type="predicted"/>
<evidence type="ECO:0000256" key="1">
    <source>
        <dbReference type="SAM" id="Phobius"/>
    </source>
</evidence>
<feature type="transmembrane region" description="Helical" evidence="1">
    <location>
        <begin position="117"/>
        <end position="140"/>
    </location>
</feature>